<reference evidence="2 3" key="1">
    <citation type="submission" date="2016-05" db="EMBL/GenBank/DDBJ databases">
        <title>Microbial solvent formation.</title>
        <authorList>
            <person name="Poehlein A."/>
            <person name="Montoya Solano J.D."/>
            <person name="Flitsch S."/>
            <person name="Krabben P."/>
            <person name="Duerre P."/>
            <person name="Daniel R."/>
        </authorList>
    </citation>
    <scope>NUCLEOTIDE SEQUENCE [LARGE SCALE GENOMIC DNA]</scope>
    <source>
        <strain evidence="2 3">DSM 2619</strain>
    </source>
</reference>
<proteinExistence type="predicted"/>
<evidence type="ECO:0000313" key="2">
    <source>
        <dbReference type="EMBL" id="OOM81935.1"/>
    </source>
</evidence>
<organism evidence="2 3">
    <name type="scientific">Clostridium puniceum</name>
    <dbReference type="NCBI Taxonomy" id="29367"/>
    <lineage>
        <taxon>Bacteria</taxon>
        <taxon>Bacillati</taxon>
        <taxon>Bacillota</taxon>
        <taxon>Clostridia</taxon>
        <taxon>Eubacteriales</taxon>
        <taxon>Clostridiaceae</taxon>
        <taxon>Clostridium</taxon>
    </lineage>
</organism>
<dbReference type="Proteomes" id="UP000190890">
    <property type="component" value="Unassembled WGS sequence"/>
</dbReference>
<name>A0A1S8TWZ0_9CLOT</name>
<dbReference type="EMBL" id="LZZM01000042">
    <property type="protein sequence ID" value="OOM81935.1"/>
    <property type="molecule type" value="Genomic_DNA"/>
</dbReference>
<accession>A0A1S8TWZ0</accession>
<feature type="chain" id="PRO_5013001141" evidence="1">
    <location>
        <begin position="25"/>
        <end position="104"/>
    </location>
</feature>
<evidence type="ECO:0000313" key="3">
    <source>
        <dbReference type="Proteomes" id="UP000190890"/>
    </source>
</evidence>
<dbReference type="AlphaFoldDB" id="A0A1S8TWZ0"/>
<evidence type="ECO:0000256" key="1">
    <source>
        <dbReference type="SAM" id="SignalP"/>
    </source>
</evidence>
<keyword evidence="3" id="KW-1185">Reference proteome</keyword>
<feature type="signal peptide" evidence="1">
    <location>
        <begin position="1"/>
        <end position="24"/>
    </location>
</feature>
<dbReference type="RefSeq" id="WP_077845992.1">
    <property type="nucleotide sequence ID" value="NZ_LZZM01000042.1"/>
</dbReference>
<protein>
    <submittedName>
        <fullName evidence="2">Uncharacterized protein</fullName>
    </submittedName>
</protein>
<gene>
    <name evidence="2" type="ORF">CLPUN_07060</name>
</gene>
<sequence>MKKFIIIFIVLCLSFNMNIIPSMAASEVIKEGLYKVADLNFKFDAVHTVQNNSFSEHSLLIILDSNQIIQQVIRLKPQSEQYTLVPIKENYTIIVVGNGKVSIF</sequence>
<keyword evidence="1" id="KW-0732">Signal</keyword>
<comment type="caution">
    <text evidence="2">The sequence shown here is derived from an EMBL/GenBank/DDBJ whole genome shotgun (WGS) entry which is preliminary data.</text>
</comment>
<dbReference type="OrthoDB" id="1924904at2"/>